<dbReference type="InterPro" id="IPR012132">
    <property type="entry name" value="GMC_OxRdtase"/>
</dbReference>
<dbReference type="GO" id="GO:0016491">
    <property type="term" value="F:oxidoreductase activity"/>
    <property type="evidence" value="ECO:0007669"/>
    <property type="project" value="TreeGrafter"/>
</dbReference>
<evidence type="ECO:0000313" key="3">
    <source>
        <dbReference type="Proteomes" id="UP001219518"/>
    </source>
</evidence>
<proteinExistence type="inferred from homology"/>
<dbReference type="EMBL" id="JAHWGI010000331">
    <property type="protein sequence ID" value="KAK3913612.1"/>
    <property type="molecule type" value="Genomic_DNA"/>
</dbReference>
<protein>
    <submittedName>
        <fullName evidence="2">Glucose dehydrogenase [FAD, quinone]</fullName>
    </submittedName>
</protein>
<reference evidence="2" key="1">
    <citation type="submission" date="2021-07" db="EMBL/GenBank/DDBJ databases">
        <authorList>
            <person name="Catto M.A."/>
            <person name="Jacobson A."/>
            <person name="Kennedy G."/>
            <person name="Labadie P."/>
            <person name="Hunt B.G."/>
            <person name="Srinivasan R."/>
        </authorList>
    </citation>
    <scope>NUCLEOTIDE SEQUENCE</scope>
    <source>
        <strain evidence="2">PL_HMW_Pooled</strain>
        <tissue evidence="2">Head</tissue>
    </source>
</reference>
<dbReference type="PANTHER" id="PTHR11552:SF158">
    <property type="entry name" value="GH23626P-RELATED"/>
    <property type="match status" value="1"/>
</dbReference>
<name>A0AAE1LD01_9NEOP</name>
<dbReference type="InterPro" id="IPR036188">
    <property type="entry name" value="FAD/NAD-bd_sf"/>
</dbReference>
<comment type="caution">
    <text evidence="2">The sequence shown here is derived from an EMBL/GenBank/DDBJ whole genome shotgun (WGS) entry which is preliminary data.</text>
</comment>
<accession>A0AAE1LD01</accession>
<comment type="similarity">
    <text evidence="1">Belongs to the GMC oxidoreductase family.</text>
</comment>
<dbReference type="Proteomes" id="UP001219518">
    <property type="component" value="Unassembled WGS sequence"/>
</dbReference>
<dbReference type="AlphaFoldDB" id="A0AAE1LD01"/>
<dbReference type="Pfam" id="PF05834">
    <property type="entry name" value="Lycopene_cycl"/>
    <property type="match status" value="1"/>
</dbReference>
<keyword evidence="3" id="KW-1185">Reference proteome</keyword>
<sequence length="142" mass="15231">MRVVLHVVLQVCGAVSLAAGAYKYGLLDSILYEATHARERGPRALPAASVETEYDFVVVGAGTAGCALAARLSEVPGWRVLLLEAGGAENIAMDVPVLAHMLQFSAANWKYRSQPSDQACLGMADRRCPIPRGKSKFSHFQS</sequence>
<evidence type="ECO:0000256" key="1">
    <source>
        <dbReference type="ARBA" id="ARBA00010790"/>
    </source>
</evidence>
<dbReference type="SUPFAM" id="SSF51905">
    <property type="entry name" value="FAD/NAD(P)-binding domain"/>
    <property type="match status" value="1"/>
</dbReference>
<dbReference type="Gene3D" id="3.50.50.60">
    <property type="entry name" value="FAD/NAD(P)-binding domain"/>
    <property type="match status" value="1"/>
</dbReference>
<organism evidence="2 3">
    <name type="scientific">Frankliniella fusca</name>
    <dbReference type="NCBI Taxonomy" id="407009"/>
    <lineage>
        <taxon>Eukaryota</taxon>
        <taxon>Metazoa</taxon>
        <taxon>Ecdysozoa</taxon>
        <taxon>Arthropoda</taxon>
        <taxon>Hexapoda</taxon>
        <taxon>Insecta</taxon>
        <taxon>Pterygota</taxon>
        <taxon>Neoptera</taxon>
        <taxon>Paraneoptera</taxon>
        <taxon>Thysanoptera</taxon>
        <taxon>Terebrantia</taxon>
        <taxon>Thripoidea</taxon>
        <taxon>Thripidae</taxon>
        <taxon>Frankliniella</taxon>
    </lineage>
</organism>
<dbReference type="GO" id="GO:0050660">
    <property type="term" value="F:flavin adenine dinucleotide binding"/>
    <property type="evidence" value="ECO:0007669"/>
    <property type="project" value="InterPro"/>
</dbReference>
<reference evidence="2" key="2">
    <citation type="journal article" date="2023" name="BMC Genomics">
        <title>Pest status, molecular evolution, and epigenetic factors derived from the genome assembly of Frankliniella fusca, a thysanopteran phytovirus vector.</title>
        <authorList>
            <person name="Catto M.A."/>
            <person name="Labadie P.E."/>
            <person name="Jacobson A.L."/>
            <person name="Kennedy G.G."/>
            <person name="Srinivasan R."/>
            <person name="Hunt B.G."/>
        </authorList>
    </citation>
    <scope>NUCLEOTIDE SEQUENCE</scope>
    <source>
        <strain evidence="2">PL_HMW_Pooled</strain>
    </source>
</reference>
<evidence type="ECO:0000313" key="2">
    <source>
        <dbReference type="EMBL" id="KAK3913612.1"/>
    </source>
</evidence>
<gene>
    <name evidence="2" type="ORF">KUF71_023069</name>
</gene>
<dbReference type="PANTHER" id="PTHR11552">
    <property type="entry name" value="GLUCOSE-METHANOL-CHOLINE GMC OXIDOREDUCTASE"/>
    <property type="match status" value="1"/>
</dbReference>